<accession>A0ABW1Z6X0</accession>
<sequence length="265" mass="29631">MHLLRAPLSTLASTPRISYLHYMTRRRFIADIFTDTTASLTGEQAHHLARVLRAQSGQQYDVVANGFLHRATITRVSDEEVTFDLGEQLETDSALPVHLLLAIIKFDHYEWGLEKLTELGAARITPVIARRTEKHLAASASKRVERWRRIVLESAKQSRRSDLVEIDEPMPLAQALKLVDAPHKLLLAETEEDNTLANALKPQHEGPDAEHNRALAFAVGPEGGWTQDEMKLFTDNEWKPITLGPRILRAETAAIAALSVCNALL</sequence>
<evidence type="ECO:0000256" key="2">
    <source>
        <dbReference type="ARBA" id="ARBA00005528"/>
    </source>
</evidence>
<organism evidence="13 14">
    <name type="scientific">Granulicella cerasi</name>
    <dbReference type="NCBI Taxonomy" id="741063"/>
    <lineage>
        <taxon>Bacteria</taxon>
        <taxon>Pseudomonadati</taxon>
        <taxon>Acidobacteriota</taxon>
        <taxon>Terriglobia</taxon>
        <taxon>Terriglobales</taxon>
        <taxon>Acidobacteriaceae</taxon>
        <taxon>Granulicella</taxon>
    </lineage>
</organism>
<dbReference type="GO" id="GO:0008168">
    <property type="term" value="F:methyltransferase activity"/>
    <property type="evidence" value="ECO:0007669"/>
    <property type="project" value="UniProtKB-KW"/>
</dbReference>
<evidence type="ECO:0000259" key="11">
    <source>
        <dbReference type="Pfam" id="PF04452"/>
    </source>
</evidence>
<keyword evidence="6 10" id="KW-0808">Transferase</keyword>
<keyword evidence="4 10" id="KW-0698">rRNA processing</keyword>
<dbReference type="PANTHER" id="PTHR30027">
    <property type="entry name" value="RIBOSOMAL RNA SMALL SUBUNIT METHYLTRANSFERASE E"/>
    <property type="match status" value="1"/>
</dbReference>
<name>A0ABW1Z6X0_9BACT</name>
<dbReference type="InterPro" id="IPR046886">
    <property type="entry name" value="RsmE_MTase_dom"/>
</dbReference>
<keyword evidence="5 10" id="KW-0489">Methyltransferase</keyword>
<dbReference type="InterPro" id="IPR029026">
    <property type="entry name" value="tRNA_m1G_MTases_N"/>
</dbReference>
<dbReference type="InterPro" id="IPR046887">
    <property type="entry name" value="RsmE_PUA-like"/>
</dbReference>
<dbReference type="Pfam" id="PF20260">
    <property type="entry name" value="PUA_4"/>
    <property type="match status" value="1"/>
</dbReference>
<dbReference type="Proteomes" id="UP001596391">
    <property type="component" value="Unassembled WGS sequence"/>
</dbReference>
<keyword evidence="7 10" id="KW-0949">S-adenosyl-L-methionine</keyword>
<evidence type="ECO:0000256" key="9">
    <source>
        <dbReference type="ARBA" id="ARBA00047944"/>
    </source>
</evidence>
<feature type="domain" description="Ribosomal RNA small subunit methyltransferase E PUA-like" evidence="12">
    <location>
        <begin position="40"/>
        <end position="84"/>
    </location>
</feature>
<reference evidence="14" key="1">
    <citation type="journal article" date="2019" name="Int. J. Syst. Evol. Microbiol.">
        <title>The Global Catalogue of Microorganisms (GCM) 10K type strain sequencing project: providing services to taxonomists for standard genome sequencing and annotation.</title>
        <authorList>
            <consortium name="The Broad Institute Genomics Platform"/>
            <consortium name="The Broad Institute Genome Sequencing Center for Infectious Disease"/>
            <person name="Wu L."/>
            <person name="Ma J."/>
        </authorList>
    </citation>
    <scope>NUCLEOTIDE SEQUENCE [LARGE SCALE GENOMIC DNA]</scope>
    <source>
        <strain evidence="14">CGMCC 1.16026</strain>
    </source>
</reference>
<dbReference type="InterPro" id="IPR006700">
    <property type="entry name" value="RsmE"/>
</dbReference>
<comment type="caution">
    <text evidence="13">The sequence shown here is derived from an EMBL/GenBank/DDBJ whole genome shotgun (WGS) entry which is preliminary data.</text>
</comment>
<dbReference type="NCBIfam" id="TIGR00046">
    <property type="entry name" value="RsmE family RNA methyltransferase"/>
    <property type="match status" value="1"/>
</dbReference>
<dbReference type="Pfam" id="PF04452">
    <property type="entry name" value="Methyltrans_RNA"/>
    <property type="match status" value="1"/>
</dbReference>
<dbReference type="SUPFAM" id="SSF75217">
    <property type="entry name" value="alpha/beta knot"/>
    <property type="match status" value="1"/>
</dbReference>
<evidence type="ECO:0000256" key="5">
    <source>
        <dbReference type="ARBA" id="ARBA00022603"/>
    </source>
</evidence>
<dbReference type="InterPro" id="IPR015947">
    <property type="entry name" value="PUA-like_sf"/>
</dbReference>
<evidence type="ECO:0000313" key="14">
    <source>
        <dbReference type="Proteomes" id="UP001596391"/>
    </source>
</evidence>
<dbReference type="CDD" id="cd18084">
    <property type="entry name" value="RsmE-like"/>
    <property type="match status" value="1"/>
</dbReference>
<evidence type="ECO:0000256" key="6">
    <source>
        <dbReference type="ARBA" id="ARBA00022679"/>
    </source>
</evidence>
<evidence type="ECO:0000256" key="8">
    <source>
        <dbReference type="ARBA" id="ARBA00025699"/>
    </source>
</evidence>
<evidence type="ECO:0000256" key="1">
    <source>
        <dbReference type="ARBA" id="ARBA00004496"/>
    </source>
</evidence>
<comment type="similarity">
    <text evidence="2 10">Belongs to the RNA methyltransferase RsmE family.</text>
</comment>
<evidence type="ECO:0000256" key="3">
    <source>
        <dbReference type="ARBA" id="ARBA00022490"/>
    </source>
</evidence>
<comment type="catalytic activity">
    <reaction evidence="9 10">
        <text>uridine(1498) in 16S rRNA + S-adenosyl-L-methionine = N(3)-methyluridine(1498) in 16S rRNA + S-adenosyl-L-homocysteine + H(+)</text>
        <dbReference type="Rhea" id="RHEA:42920"/>
        <dbReference type="Rhea" id="RHEA-COMP:10283"/>
        <dbReference type="Rhea" id="RHEA-COMP:10284"/>
        <dbReference type="ChEBI" id="CHEBI:15378"/>
        <dbReference type="ChEBI" id="CHEBI:57856"/>
        <dbReference type="ChEBI" id="CHEBI:59789"/>
        <dbReference type="ChEBI" id="CHEBI:65315"/>
        <dbReference type="ChEBI" id="CHEBI:74502"/>
        <dbReference type="EC" id="2.1.1.193"/>
    </reaction>
</comment>
<feature type="domain" description="Ribosomal RNA small subunit methyltransferase E methyltransferase" evidence="11">
    <location>
        <begin position="93"/>
        <end position="261"/>
    </location>
</feature>
<protein>
    <recommendedName>
        <fullName evidence="10">Ribosomal RNA small subunit methyltransferase E</fullName>
        <ecNumber evidence="10">2.1.1.193</ecNumber>
    </recommendedName>
</protein>
<dbReference type="PANTHER" id="PTHR30027:SF3">
    <property type="entry name" value="16S RRNA (URACIL(1498)-N(3))-METHYLTRANSFERASE"/>
    <property type="match status" value="1"/>
</dbReference>
<keyword evidence="3 10" id="KW-0963">Cytoplasm</keyword>
<keyword evidence="14" id="KW-1185">Reference proteome</keyword>
<dbReference type="SUPFAM" id="SSF88697">
    <property type="entry name" value="PUA domain-like"/>
    <property type="match status" value="1"/>
</dbReference>
<evidence type="ECO:0000256" key="10">
    <source>
        <dbReference type="PIRNR" id="PIRNR015601"/>
    </source>
</evidence>
<comment type="function">
    <text evidence="8 10">Specifically methylates the N3 position of the uracil ring of uridine 1498 (m3U1498) in 16S rRNA. Acts on the fully assembled 30S ribosomal subunit.</text>
</comment>
<evidence type="ECO:0000256" key="4">
    <source>
        <dbReference type="ARBA" id="ARBA00022552"/>
    </source>
</evidence>
<proteinExistence type="inferred from homology"/>
<gene>
    <name evidence="13" type="ORF">ACFQBQ_06310</name>
</gene>
<dbReference type="EMBL" id="JBHSWI010000001">
    <property type="protein sequence ID" value="MFC6645207.1"/>
    <property type="molecule type" value="Genomic_DNA"/>
</dbReference>
<dbReference type="Gene3D" id="3.40.1280.10">
    <property type="match status" value="1"/>
</dbReference>
<evidence type="ECO:0000259" key="12">
    <source>
        <dbReference type="Pfam" id="PF20260"/>
    </source>
</evidence>
<dbReference type="RefSeq" id="WP_317890648.1">
    <property type="nucleotide sequence ID" value="NZ_JAGSYD010000003.1"/>
</dbReference>
<dbReference type="InterPro" id="IPR029028">
    <property type="entry name" value="Alpha/beta_knot_MTases"/>
</dbReference>
<comment type="subcellular location">
    <subcellularLocation>
        <location evidence="1 10">Cytoplasm</location>
    </subcellularLocation>
</comment>
<dbReference type="PIRSF" id="PIRSF015601">
    <property type="entry name" value="MTase_slr0722"/>
    <property type="match status" value="1"/>
</dbReference>
<evidence type="ECO:0000313" key="13">
    <source>
        <dbReference type="EMBL" id="MFC6645207.1"/>
    </source>
</evidence>
<evidence type="ECO:0000256" key="7">
    <source>
        <dbReference type="ARBA" id="ARBA00022691"/>
    </source>
</evidence>
<dbReference type="EC" id="2.1.1.193" evidence="10"/>
<dbReference type="GO" id="GO:0032259">
    <property type="term" value="P:methylation"/>
    <property type="evidence" value="ECO:0007669"/>
    <property type="project" value="UniProtKB-KW"/>
</dbReference>